<name>A0A0L6W6A1_9FIRM</name>
<reference evidence="3" key="1">
    <citation type="submission" date="2015-07" db="EMBL/GenBank/DDBJ databases">
        <title>Complete Genome of Thermincola ferriacetica strain Z-0001T.</title>
        <authorList>
            <person name="Lusk B."/>
            <person name="Badalamenti J.P."/>
            <person name="Parameswaran P."/>
            <person name="Bond D.R."/>
            <person name="Torres C.I."/>
        </authorList>
    </citation>
    <scope>NUCLEOTIDE SEQUENCE [LARGE SCALE GENOMIC DNA]</scope>
    <source>
        <strain evidence="3">Z-0001</strain>
    </source>
</reference>
<dbReference type="InterPro" id="IPR014927">
    <property type="entry name" value="PG-bd_2"/>
</dbReference>
<proteinExistence type="predicted"/>
<gene>
    <name evidence="2" type="ORF">Tfer_0050</name>
</gene>
<feature type="domain" description="Putative peptidoglycan binding" evidence="1">
    <location>
        <begin position="211"/>
        <end position="285"/>
    </location>
</feature>
<dbReference type="Pfam" id="PF06267">
    <property type="entry name" value="DUF1028"/>
    <property type="match status" value="1"/>
</dbReference>
<dbReference type="AlphaFoldDB" id="A0A0L6W6A1"/>
<dbReference type="Pfam" id="PF08823">
    <property type="entry name" value="PG_binding_2"/>
    <property type="match status" value="1"/>
</dbReference>
<accession>A0A0L6W6A1</accession>
<dbReference type="EMBL" id="LGTE01000001">
    <property type="protein sequence ID" value="KNZ70981.1"/>
    <property type="molecule type" value="Genomic_DNA"/>
</dbReference>
<dbReference type="PATRIC" id="fig|281456.6.peg.51"/>
<comment type="caution">
    <text evidence="2">The sequence shown here is derived from an EMBL/GenBank/DDBJ whole genome shotgun (WGS) entry which is preliminary data.</text>
</comment>
<dbReference type="SUPFAM" id="SSF56235">
    <property type="entry name" value="N-terminal nucleophile aminohydrolases (Ntn hydrolases)"/>
    <property type="match status" value="1"/>
</dbReference>
<dbReference type="InterPro" id="IPR010430">
    <property type="entry name" value="DUF1028"/>
</dbReference>
<dbReference type="Proteomes" id="UP000037175">
    <property type="component" value="Unassembled WGS sequence"/>
</dbReference>
<dbReference type="PANTHER" id="PTHR39328:SF1">
    <property type="entry name" value="BLL2871 PROTEIN"/>
    <property type="match status" value="1"/>
</dbReference>
<evidence type="ECO:0000313" key="2">
    <source>
        <dbReference type="EMBL" id="KNZ70981.1"/>
    </source>
</evidence>
<dbReference type="PANTHER" id="PTHR39328">
    <property type="entry name" value="BLL2871 PROTEIN"/>
    <property type="match status" value="1"/>
</dbReference>
<sequence length="290" mass="32103">MAKLVATYSICGLDPKTGEIGVAVQSKFMAVGAIVPYGEAGTGIVATQSWANTSFGPDAMKLLKEGKSPQEILEILLAKDEHRELRQVGILSANGDSAAYTGKDCFPWAGHKTGPNFSCQGNILVGPETVEAMAETFIKTEGDLAERLLKALEAGTNAGGDKRGKQSAALVVLKEKGGYGGFNDRYIDLRVDDHPEPVQELIRLHGLYKLYFYKTRPENVLRVEGDLFRELQQLLADWGYYKIETGAAEPTPTFWEALHEFHLMENFDERIQPQGFIDLEVVEFMRKKTQ</sequence>
<dbReference type="InterPro" id="IPR029055">
    <property type="entry name" value="Ntn_hydrolases_N"/>
</dbReference>
<evidence type="ECO:0000313" key="3">
    <source>
        <dbReference type="Proteomes" id="UP000037175"/>
    </source>
</evidence>
<keyword evidence="3" id="KW-1185">Reference proteome</keyword>
<organism evidence="2 3">
    <name type="scientific">Thermincola ferriacetica</name>
    <dbReference type="NCBI Taxonomy" id="281456"/>
    <lineage>
        <taxon>Bacteria</taxon>
        <taxon>Bacillati</taxon>
        <taxon>Bacillota</taxon>
        <taxon>Clostridia</taxon>
        <taxon>Eubacteriales</taxon>
        <taxon>Thermincolaceae</taxon>
        <taxon>Thermincola</taxon>
    </lineage>
</organism>
<dbReference type="Gene3D" id="3.60.20.10">
    <property type="entry name" value="Glutamine Phosphoribosylpyrophosphate, subunit 1, domain 1"/>
    <property type="match status" value="1"/>
</dbReference>
<protein>
    <recommendedName>
        <fullName evidence="1">Putative peptidoglycan binding domain-containing protein</fullName>
    </recommendedName>
</protein>
<dbReference type="RefSeq" id="WP_013119981.1">
    <property type="nucleotide sequence ID" value="NZ_LGTE01000001.1"/>
</dbReference>
<evidence type="ECO:0000259" key="1">
    <source>
        <dbReference type="Pfam" id="PF08823"/>
    </source>
</evidence>